<dbReference type="InterPro" id="IPR036865">
    <property type="entry name" value="CRAL-TRIO_dom_sf"/>
</dbReference>
<dbReference type="RefSeq" id="XP_022242941.1">
    <property type="nucleotide sequence ID" value="XM_022387233.1"/>
</dbReference>
<dbReference type="Gene3D" id="3.40.525.10">
    <property type="entry name" value="CRAL-TRIO lipid binding domain"/>
    <property type="match status" value="1"/>
</dbReference>
<dbReference type="PANTHER" id="PTHR10174">
    <property type="entry name" value="ALPHA-TOCOPHEROL TRANSFER PROTEIN-RELATED"/>
    <property type="match status" value="1"/>
</dbReference>
<dbReference type="PRINTS" id="PR00180">
    <property type="entry name" value="CRETINALDHBP"/>
</dbReference>
<sequence length="315" mass="37353">MNDNEETETEKHYNDKDMTSEDEQMLEEMVIKLRDWAGAQPHLVNPRLDDRFLLRFLRHRKFNFNDSQLLLEKYMKARTKFPHCFQLLDIETPGVLDLLSNGYVFPLPETDHHGRVVIFGIAVNLLTGIMDPKRHKPSDSFRAYMSTFEVLLDDENAQKQGFSYIFDQTEFRVSHFTSVGLRELQRLMSTGEKAMPISHRKIHWFNMPRYLLFIYELFKNLLSQKIQERMVVHWNLESLHSHFPRKILPKEYGGEHSVKELAGRWVETLRQKREHLLSLDKMQYDESKKPTQTTDDDGSYGIMKFMGRLARLDIL</sequence>
<dbReference type="PANTHER" id="PTHR10174:SF208">
    <property type="entry name" value="CRAL-TRIO DOMAIN-CONTAINING PROTEIN DDB_G0278031"/>
    <property type="match status" value="1"/>
</dbReference>
<accession>A0ABM1SH36</accession>
<gene>
    <name evidence="3" type="primary">LOC106460227</name>
</gene>
<dbReference type="SMART" id="SM00516">
    <property type="entry name" value="SEC14"/>
    <property type="match status" value="1"/>
</dbReference>
<evidence type="ECO:0000259" key="1">
    <source>
        <dbReference type="PROSITE" id="PS50191"/>
    </source>
</evidence>
<dbReference type="SMART" id="SM01100">
    <property type="entry name" value="CRAL_TRIO_N"/>
    <property type="match status" value="1"/>
</dbReference>
<dbReference type="InterPro" id="IPR001251">
    <property type="entry name" value="CRAL-TRIO_dom"/>
</dbReference>
<dbReference type="InterPro" id="IPR036273">
    <property type="entry name" value="CRAL/TRIO_N_dom_sf"/>
</dbReference>
<dbReference type="InterPro" id="IPR011074">
    <property type="entry name" value="CRAL/TRIO_N_dom"/>
</dbReference>
<dbReference type="Pfam" id="PF00650">
    <property type="entry name" value="CRAL_TRIO"/>
    <property type="match status" value="1"/>
</dbReference>
<reference evidence="3" key="1">
    <citation type="submission" date="2025-08" db="UniProtKB">
        <authorList>
            <consortium name="RefSeq"/>
        </authorList>
    </citation>
    <scope>IDENTIFICATION</scope>
    <source>
        <tissue evidence="3">Muscle</tissue>
    </source>
</reference>
<evidence type="ECO:0000313" key="2">
    <source>
        <dbReference type="Proteomes" id="UP000694941"/>
    </source>
</evidence>
<keyword evidence="2" id="KW-1185">Reference proteome</keyword>
<organism evidence="2 3">
    <name type="scientific">Limulus polyphemus</name>
    <name type="common">Atlantic horseshoe crab</name>
    <dbReference type="NCBI Taxonomy" id="6850"/>
    <lineage>
        <taxon>Eukaryota</taxon>
        <taxon>Metazoa</taxon>
        <taxon>Ecdysozoa</taxon>
        <taxon>Arthropoda</taxon>
        <taxon>Chelicerata</taxon>
        <taxon>Merostomata</taxon>
        <taxon>Xiphosura</taxon>
        <taxon>Limulidae</taxon>
        <taxon>Limulus</taxon>
    </lineage>
</organism>
<dbReference type="GeneID" id="106460227"/>
<dbReference type="SUPFAM" id="SSF46938">
    <property type="entry name" value="CRAL/TRIO N-terminal domain"/>
    <property type="match status" value="1"/>
</dbReference>
<dbReference type="Gene3D" id="1.10.8.20">
    <property type="entry name" value="N-terminal domain of phosphatidylinositol transfer protein sec14p"/>
    <property type="match status" value="1"/>
</dbReference>
<name>A0ABM1SH36_LIMPO</name>
<dbReference type="Gene3D" id="1.20.5.1200">
    <property type="entry name" value="Alpha-tocopherol transfer"/>
    <property type="match status" value="1"/>
</dbReference>
<protein>
    <submittedName>
        <fullName evidence="3">Clavesin-1-like isoform X1</fullName>
    </submittedName>
</protein>
<evidence type="ECO:0000313" key="3">
    <source>
        <dbReference type="RefSeq" id="XP_022242941.1"/>
    </source>
</evidence>
<dbReference type="Proteomes" id="UP000694941">
    <property type="component" value="Unplaced"/>
</dbReference>
<dbReference type="SUPFAM" id="SSF52087">
    <property type="entry name" value="CRAL/TRIO domain"/>
    <property type="match status" value="1"/>
</dbReference>
<proteinExistence type="predicted"/>
<dbReference type="PROSITE" id="PS50191">
    <property type="entry name" value="CRAL_TRIO"/>
    <property type="match status" value="1"/>
</dbReference>
<dbReference type="CDD" id="cd00170">
    <property type="entry name" value="SEC14"/>
    <property type="match status" value="1"/>
</dbReference>
<feature type="domain" description="CRAL-TRIO" evidence="1">
    <location>
        <begin position="92"/>
        <end position="260"/>
    </location>
</feature>